<feature type="transmembrane region" description="Helical" evidence="2">
    <location>
        <begin position="223"/>
        <end position="240"/>
    </location>
</feature>
<dbReference type="RefSeq" id="WP_344171643.1">
    <property type="nucleotide sequence ID" value="NZ_BAAARY010000007.1"/>
</dbReference>
<gene>
    <name evidence="3" type="ORF">GCM10010201_20590</name>
</gene>
<dbReference type="EMBL" id="BAAARY010000007">
    <property type="protein sequence ID" value="GAA2522435.1"/>
    <property type="molecule type" value="Genomic_DNA"/>
</dbReference>
<evidence type="ECO:0008006" key="5">
    <source>
        <dbReference type="Google" id="ProtNLM"/>
    </source>
</evidence>
<evidence type="ECO:0000313" key="4">
    <source>
        <dbReference type="Proteomes" id="UP001499978"/>
    </source>
</evidence>
<reference evidence="3 4" key="1">
    <citation type="journal article" date="2019" name="Int. J. Syst. Evol. Microbiol.">
        <title>The Global Catalogue of Microorganisms (GCM) 10K type strain sequencing project: providing services to taxonomists for standard genome sequencing and annotation.</title>
        <authorList>
            <consortium name="The Broad Institute Genomics Platform"/>
            <consortium name="The Broad Institute Genome Sequencing Center for Infectious Disease"/>
            <person name="Wu L."/>
            <person name="Ma J."/>
        </authorList>
    </citation>
    <scope>NUCLEOTIDE SEQUENCE [LARGE SCALE GENOMIC DNA]</scope>
    <source>
        <strain evidence="3 4">JCM 3367</strain>
    </source>
</reference>
<dbReference type="InterPro" id="IPR019533">
    <property type="entry name" value="Peptidase_S26"/>
</dbReference>
<protein>
    <recommendedName>
        <fullName evidence="5">Signal peptidase I</fullName>
    </recommendedName>
</protein>
<evidence type="ECO:0000256" key="2">
    <source>
        <dbReference type="SAM" id="Phobius"/>
    </source>
</evidence>
<proteinExistence type="predicted"/>
<dbReference type="Proteomes" id="UP001499978">
    <property type="component" value="Unassembled WGS sequence"/>
</dbReference>
<dbReference type="Gene3D" id="2.10.109.10">
    <property type="entry name" value="Umud Fragment, subunit A"/>
    <property type="match status" value="1"/>
</dbReference>
<comment type="caution">
    <text evidence="3">The sequence shown here is derived from an EMBL/GenBank/DDBJ whole genome shotgun (WGS) entry which is preliminary data.</text>
</comment>
<sequence>MSAPSREAAEAAQVAIPSTPVVDCADCCSHNHSDQTPAGPPMPGTLPPGPQATPPAPMTPDVAPPPVPGRGRHQAHRRWPDQLRDTGVSALGLVRGLVLTFAVGMIAWSVLPAAFGWTTSVVVTGSMAPAIRVGDIVGAAPIERERIDKLAPGTVLLMDDPAKPGKLLLHRLVGKTADGNLVTKGDANEEADSTAVPQESVRGVARLRVPAIGLPVLWAQHKHYVPLAALGVLMVTIVFWRPRRSHEL</sequence>
<keyword evidence="2" id="KW-0812">Transmembrane</keyword>
<keyword evidence="2" id="KW-1133">Transmembrane helix</keyword>
<dbReference type="SUPFAM" id="SSF51306">
    <property type="entry name" value="LexA/Signal peptidase"/>
    <property type="match status" value="1"/>
</dbReference>
<dbReference type="InterPro" id="IPR036286">
    <property type="entry name" value="LexA/Signal_pep-like_sf"/>
</dbReference>
<dbReference type="CDD" id="cd06530">
    <property type="entry name" value="S26_SPase_I"/>
    <property type="match status" value="1"/>
</dbReference>
<feature type="transmembrane region" description="Helical" evidence="2">
    <location>
        <begin position="87"/>
        <end position="111"/>
    </location>
</feature>
<keyword evidence="2" id="KW-0472">Membrane</keyword>
<organism evidence="3 4">
    <name type="scientific">Pilimelia columellifera subsp. columellifera</name>
    <dbReference type="NCBI Taxonomy" id="706583"/>
    <lineage>
        <taxon>Bacteria</taxon>
        <taxon>Bacillati</taxon>
        <taxon>Actinomycetota</taxon>
        <taxon>Actinomycetes</taxon>
        <taxon>Micromonosporales</taxon>
        <taxon>Micromonosporaceae</taxon>
        <taxon>Pilimelia</taxon>
    </lineage>
</organism>
<keyword evidence="4" id="KW-1185">Reference proteome</keyword>
<feature type="region of interest" description="Disordered" evidence="1">
    <location>
        <begin position="33"/>
        <end position="78"/>
    </location>
</feature>
<accession>A0ABN3NHI6</accession>
<name>A0ABN3NHI6_9ACTN</name>
<evidence type="ECO:0000313" key="3">
    <source>
        <dbReference type="EMBL" id="GAA2522435.1"/>
    </source>
</evidence>
<evidence type="ECO:0000256" key="1">
    <source>
        <dbReference type="SAM" id="MobiDB-lite"/>
    </source>
</evidence>
<feature type="compositionally biased region" description="Pro residues" evidence="1">
    <location>
        <begin position="38"/>
        <end position="68"/>
    </location>
</feature>